<reference evidence="1 2" key="1">
    <citation type="journal article" date="2007" name="PLoS Pathog.">
        <title>Genome sequence of Babesia bovis and comparative analysis of apicomplexan hemoprotozoa.</title>
        <authorList>
            <person name="Brayton K.A."/>
            <person name="Lau A.O.T."/>
            <person name="Herndon D.R."/>
            <person name="Hannick L."/>
            <person name="Kappmeyer L.S."/>
            <person name="Berens S.J."/>
            <person name="Bidwell S.L."/>
            <person name="Brown W.C."/>
            <person name="Crabtree J."/>
            <person name="Fadrosh D."/>
            <person name="Feldblum T."/>
            <person name="Forberger H.A."/>
            <person name="Haas B.J."/>
            <person name="Howell J.M."/>
            <person name="Khouri H."/>
            <person name="Koo H."/>
            <person name="Mann D.J."/>
            <person name="Norimine J."/>
            <person name="Paulsen I.T."/>
            <person name="Radune D."/>
            <person name="Ren Q."/>
            <person name="Smith R.K. Jr."/>
            <person name="Suarez C.E."/>
            <person name="White O."/>
            <person name="Wortman J.R."/>
            <person name="Knowles D.P. Jr."/>
            <person name="McElwain T.F."/>
            <person name="Nene V.M."/>
        </authorList>
    </citation>
    <scope>NUCLEOTIDE SEQUENCE [LARGE SCALE GENOMIC DNA]</scope>
    <source>
        <strain evidence="1">T2Bo</strain>
    </source>
</reference>
<evidence type="ECO:0000313" key="2">
    <source>
        <dbReference type="Proteomes" id="UP000002173"/>
    </source>
</evidence>
<dbReference type="EMBL" id="AAXT01000003">
    <property type="protein sequence ID" value="EDO06401.1"/>
    <property type="molecule type" value="Genomic_DNA"/>
</dbReference>
<dbReference type="InParanoid" id="A7ATZ0"/>
<sequence length="478" mass="53254">MSSVSTCKLDKIAHEIFANTLRAPYTSPRDGVPDSRRLRYADIVASLAHKLSDPRSVKLNLLRLPELRNVSNDEMDFLKAAVPMLVSAARPYNTQYNLDNGTARLYTWAGCGGAVVSGCNNDVSELLISPQAFKNTLLKLLNGNSDDNRVVTIRERVSGVPWFNSIDTVENEPVNEDVECTFKPKINKYPRYLHSAPKLAYPANSLPGQLKRVLDTPTHVDEPMGYYGYDDMDYGSPFNNTCPLGASHDDTKHSRSCEPRKCTDVVCSNTYTSRTPRTSSGTTYRPTPLMFQHPWIGGDLDKLNADIDAEVDAIMAGMPSMRRPYTVKNTCATDPLLTWLDETRGECRSKITKGNKGFHAAEDYNKEQLSYLTPMRNHICATVERDPASPQAFKDTLRGGYIYTGMNFSTEPETPSRGVGSMKQCDYVIPSKMPLPSFARRSARGFYRGSKHNGDVSSLDMIEAQLAQPSLNIRKMLC</sequence>
<reference evidence="2" key="3">
    <citation type="journal article" date="2021" name="Int. J. Parasitol.">
        <title>Comparative analysis of gene expression between Babesia bovis blood stages and kinetes allowed by improved genome annotation.</title>
        <authorList>
            <person name="Ueti M.W."/>
            <person name="Johnson W.C."/>
            <person name="Kappmeyer L.S."/>
            <person name="Herndon D.R."/>
            <person name="Mousel M.R."/>
            <person name="Reif K.E."/>
            <person name="Taus N.S."/>
            <person name="Ifeonu O.O."/>
            <person name="Silva J.C."/>
            <person name="Suarez C.E."/>
            <person name="Brayton K.A."/>
        </authorList>
    </citation>
    <scope>NUCLEOTIDE SEQUENCE [LARGE SCALE GENOMIC DNA]</scope>
</reference>
<evidence type="ECO:0000313" key="1">
    <source>
        <dbReference type="EMBL" id="EDO06401.1"/>
    </source>
</evidence>
<dbReference type="eggNOG" id="ENOG502QX66">
    <property type="taxonomic scope" value="Eukaryota"/>
</dbReference>
<keyword evidence="2" id="KW-1185">Reference proteome</keyword>
<proteinExistence type="predicted"/>
<reference evidence="2" key="2">
    <citation type="journal article" date="2020" name="Data Brief">
        <title>Transcriptome dataset of Babesia bovis life stages within vertebrate and invertebrate hosts.</title>
        <authorList>
            <person name="Ueti M.W."/>
            <person name="Johnson W.C."/>
            <person name="Kappmeyer L.S."/>
            <person name="Herndon D.R."/>
            <person name="Mousel M.R."/>
            <person name="Reif K.E."/>
            <person name="Taus N.S."/>
            <person name="Ifeonu O.O."/>
            <person name="Silva J.C."/>
            <person name="Suarez C.E."/>
            <person name="Brayton K.A."/>
        </authorList>
    </citation>
    <scope>NUCLEOTIDE SEQUENCE [LARGE SCALE GENOMIC DNA]</scope>
</reference>
<organism evidence="1 2">
    <name type="scientific">Babesia bovis</name>
    <dbReference type="NCBI Taxonomy" id="5865"/>
    <lineage>
        <taxon>Eukaryota</taxon>
        <taxon>Sar</taxon>
        <taxon>Alveolata</taxon>
        <taxon>Apicomplexa</taxon>
        <taxon>Aconoidasida</taxon>
        <taxon>Piroplasmida</taxon>
        <taxon>Babesiidae</taxon>
        <taxon>Babesia</taxon>
    </lineage>
</organism>
<gene>
    <name evidence="1" type="ORF">BBOV_II004460</name>
</gene>
<protein>
    <submittedName>
        <fullName evidence="1">Uncharacterized protein</fullName>
    </submittedName>
</protein>
<dbReference type="Proteomes" id="UP000002173">
    <property type="component" value="Unassembled WGS sequence"/>
</dbReference>
<accession>A7ATZ0</accession>
<comment type="caution">
    <text evidence="1">The sequence shown here is derived from an EMBL/GenBank/DDBJ whole genome shotgun (WGS) entry which is preliminary data.</text>
</comment>
<dbReference type="VEuPathDB" id="PiroplasmaDB:BBOV_II004460"/>
<name>A7ATZ0_BABBO</name>
<dbReference type="GeneID" id="5478198"/>
<dbReference type="OMA" id="CMDENDA"/>
<dbReference type="RefSeq" id="XP_001609969.1">
    <property type="nucleotide sequence ID" value="XM_001609919.1"/>
</dbReference>
<dbReference type="KEGG" id="bbo:BBOV_II004460"/>
<dbReference type="AlphaFoldDB" id="A7ATZ0"/>